<evidence type="ECO:0000256" key="2">
    <source>
        <dbReference type="ARBA" id="ARBA00022703"/>
    </source>
</evidence>
<dbReference type="PRINTS" id="PR00320">
    <property type="entry name" value="GPROTEINBRPT"/>
</dbReference>
<dbReference type="InterPro" id="IPR001680">
    <property type="entry name" value="WD40_rpt"/>
</dbReference>
<feature type="repeat" description="WD" evidence="4">
    <location>
        <begin position="1136"/>
        <end position="1178"/>
    </location>
</feature>
<accession>A0A0U1YWJ4</accession>
<keyword evidence="1 4" id="KW-0853">WD repeat</keyword>
<dbReference type="Pfam" id="PF00400">
    <property type="entry name" value="WD40"/>
    <property type="match status" value="11"/>
</dbReference>
<dbReference type="InterPro" id="IPR024977">
    <property type="entry name" value="Apc4-like_WD40_dom"/>
</dbReference>
<dbReference type="PROSITE" id="PS50082">
    <property type="entry name" value="WD_REPEATS_2"/>
    <property type="match status" value="9"/>
</dbReference>
<dbReference type="PANTHER" id="PTHR22845:SF5">
    <property type="entry name" value="APOPTOTIC PROTEASE-ACTIVATING FACTOR 1"/>
    <property type="match status" value="1"/>
</dbReference>
<dbReference type="PROSITE" id="PS00678">
    <property type="entry name" value="WD_REPEATS_1"/>
    <property type="match status" value="4"/>
</dbReference>
<feature type="domain" description="CARD" evidence="5">
    <location>
        <begin position="1"/>
        <end position="90"/>
    </location>
</feature>
<dbReference type="InterPro" id="IPR002182">
    <property type="entry name" value="NB-ARC"/>
</dbReference>
<dbReference type="InterPro" id="IPR042197">
    <property type="entry name" value="Apaf_helical"/>
</dbReference>
<keyword evidence="3" id="KW-0677">Repeat</keyword>
<dbReference type="Gene3D" id="2.130.10.10">
    <property type="entry name" value="YVTN repeat-like/Quinoprotein amine dehydrogenase"/>
    <property type="match status" value="2"/>
</dbReference>
<evidence type="ECO:0000256" key="1">
    <source>
        <dbReference type="ARBA" id="ARBA00022574"/>
    </source>
</evidence>
<dbReference type="GO" id="GO:0043531">
    <property type="term" value="F:ADP binding"/>
    <property type="evidence" value="ECO:0007669"/>
    <property type="project" value="InterPro"/>
</dbReference>
<evidence type="ECO:0000313" key="6">
    <source>
        <dbReference type="EMBL" id="AJG37574.1"/>
    </source>
</evidence>
<dbReference type="InterPro" id="IPR019775">
    <property type="entry name" value="WD40_repeat_CS"/>
</dbReference>
<dbReference type="InterPro" id="IPR020472">
    <property type="entry name" value="WD40_PAC1"/>
</dbReference>
<dbReference type="Pfam" id="PF21296">
    <property type="entry name" value="WHD_APAF1"/>
    <property type="match status" value="1"/>
</dbReference>
<feature type="domain" description="CARD" evidence="5">
    <location>
        <begin position="113"/>
        <end position="202"/>
    </location>
</feature>
<dbReference type="InterPro" id="IPR001315">
    <property type="entry name" value="CARD"/>
</dbReference>
<dbReference type="CDD" id="cd01671">
    <property type="entry name" value="CARD"/>
    <property type="match status" value="2"/>
</dbReference>
<feature type="repeat" description="WD" evidence="4">
    <location>
        <begin position="937"/>
        <end position="960"/>
    </location>
</feature>
<keyword evidence="2" id="KW-0053">Apoptosis</keyword>
<dbReference type="CDD" id="cd00200">
    <property type="entry name" value="WD40"/>
    <property type="match status" value="2"/>
</dbReference>
<reference evidence="6" key="1">
    <citation type="submission" date="2014-11" db="EMBL/GenBank/DDBJ databases">
        <title>Evolution of caspase-8 and its paralogs.</title>
        <authorList>
            <person name="Sakamaki K."/>
            <person name="Miller D.J."/>
        </authorList>
    </citation>
    <scope>NUCLEOTIDE SEQUENCE</scope>
</reference>
<protein>
    <submittedName>
        <fullName evidence="6">Apoptotic protease activating factor 1</fullName>
    </submittedName>
</protein>
<feature type="repeat" description="WD" evidence="4">
    <location>
        <begin position="970"/>
        <end position="1011"/>
    </location>
</feature>
<evidence type="ECO:0000256" key="4">
    <source>
        <dbReference type="PROSITE-ProRule" id="PRU00221"/>
    </source>
</evidence>
<feature type="repeat" description="WD" evidence="4">
    <location>
        <begin position="803"/>
        <end position="844"/>
    </location>
</feature>
<dbReference type="GO" id="GO:0008233">
    <property type="term" value="F:peptidase activity"/>
    <property type="evidence" value="ECO:0007669"/>
    <property type="project" value="UniProtKB-KW"/>
</dbReference>
<dbReference type="PROSITE" id="PS50209">
    <property type="entry name" value="CARD"/>
    <property type="match status" value="2"/>
</dbReference>
<dbReference type="Gene3D" id="1.10.8.430">
    <property type="entry name" value="Helical domain of apoptotic protease-activating factors"/>
    <property type="match status" value="1"/>
</dbReference>
<dbReference type="InterPro" id="IPR048975">
    <property type="entry name" value="WHD_APAF1"/>
</dbReference>
<dbReference type="Gene3D" id="1.10.10.10">
    <property type="entry name" value="Winged helix-like DNA-binding domain superfamily/Winged helix DNA-binding domain"/>
    <property type="match status" value="1"/>
</dbReference>
<feature type="repeat" description="WD" evidence="4">
    <location>
        <begin position="761"/>
        <end position="802"/>
    </location>
</feature>
<gene>
    <name evidence="6" type="primary">APAF-1</name>
</gene>
<evidence type="ECO:0000259" key="5">
    <source>
        <dbReference type="PROSITE" id="PS50209"/>
    </source>
</evidence>
<dbReference type="InterPro" id="IPR036388">
    <property type="entry name" value="WH-like_DNA-bd_sf"/>
</dbReference>
<dbReference type="PANTHER" id="PTHR22845">
    <property type="entry name" value="APOPTOTIC PROTEASE-ACTIVATING FACTOR 1"/>
    <property type="match status" value="1"/>
</dbReference>
<dbReference type="InterPro" id="IPR027417">
    <property type="entry name" value="P-loop_NTPase"/>
</dbReference>
<dbReference type="Pfam" id="PF17908">
    <property type="entry name" value="APAF1_C"/>
    <property type="match status" value="1"/>
</dbReference>
<feature type="repeat" description="WD" evidence="4">
    <location>
        <begin position="845"/>
        <end position="886"/>
    </location>
</feature>
<dbReference type="OrthoDB" id="1357022at2759"/>
<dbReference type="GO" id="GO:0006508">
    <property type="term" value="P:proteolysis"/>
    <property type="evidence" value="ECO:0007669"/>
    <property type="project" value="UniProtKB-KW"/>
</dbReference>
<dbReference type="InterPro" id="IPR011029">
    <property type="entry name" value="DEATH-like_dom_sf"/>
</dbReference>
<dbReference type="SUPFAM" id="SSF47986">
    <property type="entry name" value="DEATH domain"/>
    <property type="match status" value="2"/>
</dbReference>
<dbReference type="SMART" id="SM00114">
    <property type="entry name" value="CARD"/>
    <property type="match status" value="2"/>
</dbReference>
<keyword evidence="6" id="KW-0645">Protease</keyword>
<dbReference type="Pfam" id="PF00619">
    <property type="entry name" value="CARD"/>
    <property type="match status" value="2"/>
</dbReference>
<dbReference type="InterPro" id="IPR036322">
    <property type="entry name" value="WD40_repeat_dom_sf"/>
</dbReference>
<dbReference type="SUPFAM" id="SSF52540">
    <property type="entry name" value="P-loop containing nucleoside triphosphate hydrolases"/>
    <property type="match status" value="1"/>
</dbReference>
<dbReference type="PROSITE" id="PS50294">
    <property type="entry name" value="WD_REPEATS_REGION"/>
    <property type="match status" value="7"/>
</dbReference>
<dbReference type="Pfam" id="PF00931">
    <property type="entry name" value="NB-ARC"/>
    <property type="match status" value="1"/>
</dbReference>
<keyword evidence="6" id="KW-0378">Hydrolase</keyword>
<dbReference type="Gene3D" id="1.25.40.370">
    <property type="match status" value="1"/>
</dbReference>
<sequence>MLEEHRHLLIKFREEIVDDLLVDDVLAFLQSKFILDSEDAEVIRSEITPRRQAEKLLDIIPDRGHEAFPHFLAVLCEKYSHLARLLQSGSEEDLNGEILPSEAVGSPSQWEVMTTEHKEILTSNRVEIVTDLLVDDVLNFLRSKMVFDLDDAELIRAEKTSKRQAEKLLDLLEKKSDAAFYYFRESLSEPYPHLLELLQETRRPKAVSDVRDTNAMVENVLLEGGVPQRPEIFTNRGRELHKIRTALKSLKDKDGWVILHGMAGCGKTVLGSEALRDIILLEECFPGGVHWIRIGPVDQSKLLMRMQNLCARLDSDHSRQPPRNLEEAKDRLRVLFAHKYPRSLLILDDLWHSSNVKYFDIRCRILVTSRDAGIANFVGGSKAKVCICEGFTENESVQILAQWTKQPVDDLPEEARKIFQLTNGSPLAISMIGALLRDHPKRWSYYVKLLNKRNVSKLKPKFEYEYPTLSEAIRMSINSLDDELRALYDDFVLFDEDSKVPAQVLCILWEEEFEVVEDWMEELVNKSLAKRNVKSEDVTETFYSIHNLQLTFLIEQTKDKSLEALHKKLVDRYGKVYKEKFSDMIDDGYIHWNLLRHMIKAGQLKLAQDLVTDLKWLAAKLKVTGPADLLNDYLSVKGNVDNMNLKVVEDFHHFVSVNAHRFVEKPLPDLIQMGLGEPMDSEVYKRAQEQAIQTTATGSFYLDWSNQRKESQDTLLITVKNHQGAVYCCRFSQDASKVVSCGADKTVKVWESQSGKQLLSMDGHSDVVHCCSFSSDDARIVSCSADYAVKVWDSGSGRELLNFAGHKKDVFSCSFSPDDRNVLSCSADNTVKVWNCETRVELITFSGHTDIVRCCCYSPDGSKIVSCSDDTYVKVWDSTSGKELFSLEGGTNSAVTFCCFKPTGSSIVGVSDTVVKIWDSTTGQEIKNLQMSSTTLSLAYSSDDSILAVGMSDTTVQLWNSISEGSLGVYRGHSGWVHCVTFSKDASKLVSASDDETVKIWAVDTTTVESSVKLRMVFDVIFSEDSLTIAITDTCNRLMIFEGETVAILSQSDAQQSKITSIRFSCDGQKVAVGFKDGSVKILDKDSCKVLQEFKNHLERVKWCAFSQCGQLLVSVSDDCTVKVYSCSEGRLMFSLEGHMASVQRCMFFNHDNKLLVTSSLDGTLKVWNVHAGNLEFTCHHSHDGDYVVSCDVSQNDKRLLSASVDRYAKVWEASSGTLLYSLGPHPDCVRSASFSLDNQFICTGCDDGTIRVWNVSNGREVAVCSRHDEWVSSCVFSRDSNLLVSVSNNIKWWKRDGTLCQQFNLKGVQAKNILCSSDFKTFVSVDNIGMIYVLKKISP</sequence>
<proteinExistence type="evidence at transcript level"/>
<feature type="repeat" description="WD" evidence="4">
    <location>
        <begin position="1223"/>
        <end position="1264"/>
    </location>
</feature>
<dbReference type="GO" id="GO:0042981">
    <property type="term" value="P:regulation of apoptotic process"/>
    <property type="evidence" value="ECO:0007669"/>
    <property type="project" value="InterPro"/>
</dbReference>
<dbReference type="Gene3D" id="3.40.50.300">
    <property type="entry name" value="P-loop containing nucleotide triphosphate hydrolases"/>
    <property type="match status" value="1"/>
</dbReference>
<dbReference type="InterPro" id="IPR041452">
    <property type="entry name" value="APAF1_C"/>
</dbReference>
<dbReference type="PRINTS" id="PR00364">
    <property type="entry name" value="DISEASERSIST"/>
</dbReference>
<name>A0A0U1YWJ4_ACRMI</name>
<organism evidence="6">
    <name type="scientific">Acropora millepora</name>
    <name type="common">Staghorn coral</name>
    <name type="synonym">Heteropora millepora</name>
    <dbReference type="NCBI Taxonomy" id="45264"/>
    <lineage>
        <taxon>Eukaryota</taxon>
        <taxon>Metazoa</taxon>
        <taxon>Cnidaria</taxon>
        <taxon>Anthozoa</taxon>
        <taxon>Hexacorallia</taxon>
        <taxon>Scleractinia</taxon>
        <taxon>Astrocoeniina</taxon>
        <taxon>Acroporidae</taxon>
        <taxon>Acropora</taxon>
    </lineage>
</organism>
<feature type="repeat" description="WD" evidence="4">
    <location>
        <begin position="1181"/>
        <end position="1222"/>
    </location>
</feature>
<dbReference type="EMBL" id="KP170508">
    <property type="protein sequence ID" value="AJG37574.1"/>
    <property type="molecule type" value="mRNA"/>
</dbReference>
<dbReference type="InterPro" id="IPR015943">
    <property type="entry name" value="WD40/YVTN_repeat-like_dom_sf"/>
</dbReference>
<dbReference type="GO" id="GO:0005829">
    <property type="term" value="C:cytosol"/>
    <property type="evidence" value="ECO:0007669"/>
    <property type="project" value="UniProtKB-ARBA"/>
</dbReference>
<dbReference type="SUPFAM" id="SSF50978">
    <property type="entry name" value="WD40 repeat-like"/>
    <property type="match status" value="2"/>
</dbReference>
<evidence type="ECO:0000256" key="3">
    <source>
        <dbReference type="ARBA" id="ARBA00022737"/>
    </source>
</evidence>
<dbReference type="Gene3D" id="1.10.533.10">
    <property type="entry name" value="Death Domain, Fas"/>
    <property type="match status" value="2"/>
</dbReference>
<feature type="repeat" description="WD" evidence="4">
    <location>
        <begin position="719"/>
        <end position="760"/>
    </location>
</feature>
<dbReference type="Pfam" id="PF12894">
    <property type="entry name" value="ANAPC4_WD40"/>
    <property type="match status" value="1"/>
</dbReference>
<dbReference type="SMART" id="SM00320">
    <property type="entry name" value="WD40"/>
    <property type="match status" value="13"/>
</dbReference>
<dbReference type="GO" id="GO:0006915">
    <property type="term" value="P:apoptotic process"/>
    <property type="evidence" value="ECO:0007669"/>
    <property type="project" value="UniProtKB-KW"/>
</dbReference>